<feature type="domain" description="Uracil-DNA glycosylase-like" evidence="8">
    <location>
        <begin position="33"/>
        <end position="188"/>
    </location>
</feature>
<gene>
    <name evidence="9" type="ORF">METZ01_LOCUS233028</name>
</gene>
<organism evidence="9">
    <name type="scientific">marine metagenome</name>
    <dbReference type="NCBI Taxonomy" id="408172"/>
    <lineage>
        <taxon>unclassified sequences</taxon>
        <taxon>metagenomes</taxon>
        <taxon>ecological metagenomes</taxon>
    </lineage>
</organism>
<dbReference type="GO" id="GO:0097506">
    <property type="term" value="F:deaminated base DNA N-glycosylase activity"/>
    <property type="evidence" value="ECO:0007669"/>
    <property type="project" value="UniProtKB-ARBA"/>
</dbReference>
<dbReference type="GO" id="GO:0051539">
    <property type="term" value="F:4 iron, 4 sulfur cluster binding"/>
    <property type="evidence" value="ECO:0007669"/>
    <property type="project" value="UniProtKB-KW"/>
</dbReference>
<accession>A0A382GYZ9</accession>
<dbReference type="PANTHER" id="PTHR33693:SF3">
    <property type="entry name" value="TYPE-5 URACIL-DNA GLYCOSYLASE"/>
    <property type="match status" value="1"/>
</dbReference>
<keyword evidence="1" id="KW-0004">4Fe-4S</keyword>
<evidence type="ECO:0000256" key="2">
    <source>
        <dbReference type="ARBA" id="ARBA00022723"/>
    </source>
</evidence>
<keyword evidence="6" id="KW-0411">Iron-sulfur</keyword>
<dbReference type="EMBL" id="UINC01058195">
    <property type="protein sequence ID" value="SVB80174.1"/>
    <property type="molecule type" value="Genomic_DNA"/>
</dbReference>
<dbReference type="PANTHER" id="PTHR33693">
    <property type="entry name" value="TYPE-5 URACIL-DNA GLYCOSYLASE"/>
    <property type="match status" value="1"/>
</dbReference>
<dbReference type="Gene3D" id="3.40.470.10">
    <property type="entry name" value="Uracil-DNA glycosylase-like domain"/>
    <property type="match status" value="1"/>
</dbReference>
<dbReference type="InterPro" id="IPR051536">
    <property type="entry name" value="UDG_Type-4/5"/>
</dbReference>
<keyword evidence="2" id="KW-0479">Metal-binding</keyword>
<keyword evidence="7" id="KW-0234">DNA repair</keyword>
<evidence type="ECO:0000256" key="3">
    <source>
        <dbReference type="ARBA" id="ARBA00022763"/>
    </source>
</evidence>
<evidence type="ECO:0000256" key="6">
    <source>
        <dbReference type="ARBA" id="ARBA00023014"/>
    </source>
</evidence>
<dbReference type="GO" id="GO:0046872">
    <property type="term" value="F:metal ion binding"/>
    <property type="evidence" value="ECO:0007669"/>
    <property type="project" value="UniProtKB-KW"/>
</dbReference>
<proteinExistence type="predicted"/>
<dbReference type="Pfam" id="PF03167">
    <property type="entry name" value="UDG"/>
    <property type="match status" value="1"/>
</dbReference>
<protein>
    <recommendedName>
        <fullName evidence="8">Uracil-DNA glycosylase-like domain-containing protein</fullName>
    </recommendedName>
</protein>
<sequence>VSDKKKRFQKLSESSSHCRLCPAMSDLPAILSSKNGSIYTDLVFVAEAPGRFGSGRTGIPFYGDRSGDNFEQLLNHVGLKRKDIFITNAVLCNPLKDGKNRRPTTKEIDNCIPFLENLINIVTPKIVSTVGGVGLEAINRIFSTRYKLADVVANPLPIGKLILFPLYHPSPRVINTKRSLDQQKKDFKKLFNNLPLSSQLRNSKEKFPNN</sequence>
<reference evidence="9" key="1">
    <citation type="submission" date="2018-05" db="EMBL/GenBank/DDBJ databases">
        <authorList>
            <person name="Lanie J.A."/>
            <person name="Ng W.-L."/>
            <person name="Kazmierczak K.M."/>
            <person name="Andrzejewski T.M."/>
            <person name="Davidsen T.M."/>
            <person name="Wayne K.J."/>
            <person name="Tettelin H."/>
            <person name="Glass J.I."/>
            <person name="Rusch D."/>
            <person name="Podicherti R."/>
            <person name="Tsui H.-C.T."/>
            <person name="Winkler M.E."/>
        </authorList>
    </citation>
    <scope>NUCLEOTIDE SEQUENCE</scope>
</reference>
<evidence type="ECO:0000256" key="5">
    <source>
        <dbReference type="ARBA" id="ARBA00023004"/>
    </source>
</evidence>
<dbReference type="GO" id="GO:0006281">
    <property type="term" value="P:DNA repair"/>
    <property type="evidence" value="ECO:0007669"/>
    <property type="project" value="UniProtKB-KW"/>
</dbReference>
<keyword evidence="4" id="KW-0378">Hydrolase</keyword>
<dbReference type="AlphaFoldDB" id="A0A382GYZ9"/>
<dbReference type="InterPro" id="IPR036895">
    <property type="entry name" value="Uracil-DNA_glycosylase-like_sf"/>
</dbReference>
<dbReference type="SMART" id="SM00987">
    <property type="entry name" value="UreE_C"/>
    <property type="match status" value="1"/>
</dbReference>
<keyword evidence="5" id="KW-0408">Iron</keyword>
<evidence type="ECO:0000313" key="9">
    <source>
        <dbReference type="EMBL" id="SVB80174.1"/>
    </source>
</evidence>
<dbReference type="InterPro" id="IPR005122">
    <property type="entry name" value="Uracil-DNA_glycosylase-like"/>
</dbReference>
<feature type="non-terminal residue" evidence="9">
    <location>
        <position position="1"/>
    </location>
</feature>
<dbReference type="SMART" id="SM00986">
    <property type="entry name" value="UDG"/>
    <property type="match status" value="1"/>
</dbReference>
<keyword evidence="3" id="KW-0227">DNA damage</keyword>
<name>A0A382GYZ9_9ZZZZ</name>
<evidence type="ECO:0000256" key="4">
    <source>
        <dbReference type="ARBA" id="ARBA00022801"/>
    </source>
</evidence>
<evidence type="ECO:0000256" key="7">
    <source>
        <dbReference type="ARBA" id="ARBA00023204"/>
    </source>
</evidence>
<dbReference type="SUPFAM" id="SSF52141">
    <property type="entry name" value="Uracil-DNA glycosylase-like"/>
    <property type="match status" value="1"/>
</dbReference>
<evidence type="ECO:0000256" key="1">
    <source>
        <dbReference type="ARBA" id="ARBA00022485"/>
    </source>
</evidence>
<evidence type="ECO:0000259" key="8">
    <source>
        <dbReference type="SMART" id="SM00986"/>
    </source>
</evidence>
<dbReference type="CDD" id="cd10030">
    <property type="entry name" value="UDG-F4_TTUDGA_SPO1dp_like"/>
    <property type="match status" value="1"/>
</dbReference>